<dbReference type="PANTHER" id="PTHR35519:SF2">
    <property type="entry name" value="PH DOMAIN PROTEIN"/>
    <property type="match status" value="1"/>
</dbReference>
<comment type="caution">
    <text evidence="2">The sequence shown here is derived from an EMBL/GenBank/DDBJ whole genome shotgun (WGS) entry which is preliminary data.</text>
</comment>
<evidence type="ECO:0000313" key="2">
    <source>
        <dbReference type="EMBL" id="MBO0344069.1"/>
    </source>
</evidence>
<proteinExistence type="predicted"/>
<organism evidence="2 3">
    <name type="scientific">Roseibium limicola</name>
    <dbReference type="NCBI Taxonomy" id="2816037"/>
    <lineage>
        <taxon>Bacteria</taxon>
        <taxon>Pseudomonadati</taxon>
        <taxon>Pseudomonadota</taxon>
        <taxon>Alphaproteobacteria</taxon>
        <taxon>Hyphomicrobiales</taxon>
        <taxon>Stappiaceae</taxon>
        <taxon>Roseibium</taxon>
    </lineage>
</organism>
<protein>
    <submittedName>
        <fullName evidence="2">DUF4112 domain-containing protein</fullName>
    </submittedName>
</protein>
<dbReference type="Pfam" id="PF13430">
    <property type="entry name" value="DUF4112"/>
    <property type="match status" value="1"/>
</dbReference>
<dbReference type="InterPro" id="IPR025187">
    <property type="entry name" value="DUF4112"/>
</dbReference>
<dbReference type="AlphaFoldDB" id="A0A939EK68"/>
<feature type="transmembrane region" description="Helical" evidence="1">
    <location>
        <begin position="47"/>
        <end position="67"/>
    </location>
</feature>
<dbReference type="PANTHER" id="PTHR35519">
    <property type="entry name" value="MEMBRANE PROTEINS"/>
    <property type="match status" value="1"/>
</dbReference>
<dbReference type="EMBL" id="JAFLNF010000001">
    <property type="protein sequence ID" value="MBO0344069.1"/>
    <property type="molecule type" value="Genomic_DNA"/>
</dbReference>
<keyword evidence="1" id="KW-0472">Membrane</keyword>
<dbReference type="Proteomes" id="UP000664779">
    <property type="component" value="Unassembled WGS sequence"/>
</dbReference>
<gene>
    <name evidence="2" type="ORF">J0X15_02455</name>
</gene>
<evidence type="ECO:0000313" key="3">
    <source>
        <dbReference type="Proteomes" id="UP000664779"/>
    </source>
</evidence>
<reference evidence="2" key="1">
    <citation type="submission" date="2021-03" db="EMBL/GenBank/DDBJ databases">
        <title>Roseibium sp. CAU 1637 isolated from Incheon.</title>
        <authorList>
            <person name="Kim W."/>
        </authorList>
    </citation>
    <scope>NUCLEOTIDE SEQUENCE</scope>
    <source>
        <strain evidence="2">CAU 1637</strain>
    </source>
</reference>
<keyword evidence="1" id="KW-0812">Transmembrane</keyword>
<sequence>MTQADFSVAKDGKRGLLSDEQLDTLELWLDRRFALPGTSFHIGLDGLVGLVPFVGDMAGAAFSCFLISEAVRRGARKRAIAKMASYVVVDSLLGTVPLVGDLFDFGFKSNAKILARLREEREHLARTRNSIDL</sequence>
<keyword evidence="1" id="KW-1133">Transmembrane helix</keyword>
<accession>A0A939EK68</accession>
<name>A0A939EK68_9HYPH</name>
<dbReference type="RefSeq" id="WP_206937936.1">
    <property type="nucleotide sequence ID" value="NZ_JAFLNF010000001.1"/>
</dbReference>
<keyword evidence="3" id="KW-1185">Reference proteome</keyword>
<evidence type="ECO:0000256" key="1">
    <source>
        <dbReference type="SAM" id="Phobius"/>
    </source>
</evidence>